<dbReference type="GO" id="GO:0004674">
    <property type="term" value="F:protein serine/threonine kinase activity"/>
    <property type="evidence" value="ECO:0007669"/>
    <property type="project" value="UniProtKB-UniRule"/>
</dbReference>
<accession>A0A920CZT3</accession>
<comment type="similarity">
    <text evidence="5">Belongs to the pyruvate, phosphate/water dikinase regulatory protein family. PDRP subfamily.</text>
</comment>
<dbReference type="AlphaFoldDB" id="A0A920CZT3"/>
<evidence type="ECO:0000256" key="2">
    <source>
        <dbReference type="ARBA" id="ARBA00022679"/>
    </source>
</evidence>
<keyword evidence="4 5" id="KW-0418">Kinase</keyword>
<dbReference type="Proteomes" id="UP000683139">
    <property type="component" value="Unassembled WGS sequence"/>
</dbReference>
<dbReference type="RefSeq" id="WP_213516482.1">
    <property type="nucleotide sequence ID" value="NZ_BOSE01000005.1"/>
</dbReference>
<comment type="catalytic activity">
    <reaction evidence="5">
        <text>N(tele)-phospho-L-histidyl/O-phospho-L-threonyl-[pyruvate, phosphate dikinase] + phosphate + H(+) = N(tele)-phospho-L-histidyl/L-threonyl-[pyruvate, phosphate dikinase] + diphosphate</text>
        <dbReference type="Rhea" id="RHEA:43696"/>
        <dbReference type="Rhea" id="RHEA-COMP:10650"/>
        <dbReference type="Rhea" id="RHEA-COMP:10651"/>
        <dbReference type="ChEBI" id="CHEBI:15378"/>
        <dbReference type="ChEBI" id="CHEBI:30013"/>
        <dbReference type="ChEBI" id="CHEBI:33019"/>
        <dbReference type="ChEBI" id="CHEBI:43474"/>
        <dbReference type="ChEBI" id="CHEBI:61977"/>
        <dbReference type="ChEBI" id="CHEBI:83586"/>
        <dbReference type="EC" id="2.7.4.27"/>
    </reaction>
</comment>
<dbReference type="Pfam" id="PF03618">
    <property type="entry name" value="Kinase-PPPase"/>
    <property type="match status" value="1"/>
</dbReference>
<dbReference type="EC" id="2.7.11.32" evidence="5"/>
<reference evidence="6" key="1">
    <citation type="submission" date="2021-03" db="EMBL/GenBank/DDBJ databases">
        <title>Antimicrobial resistance genes in bacteria isolated from Japanese honey, and their potential for conferring macrolide and lincosamide resistance in the American foulbrood pathogen Paenibacillus larvae.</title>
        <authorList>
            <person name="Okamoto M."/>
            <person name="Kumagai M."/>
            <person name="Kanamori H."/>
            <person name="Takamatsu D."/>
        </authorList>
    </citation>
    <scope>NUCLEOTIDE SEQUENCE</scope>
    <source>
        <strain evidence="6">J40TS1</strain>
    </source>
</reference>
<evidence type="ECO:0000256" key="4">
    <source>
        <dbReference type="ARBA" id="ARBA00022777"/>
    </source>
</evidence>
<evidence type="ECO:0000256" key="5">
    <source>
        <dbReference type="HAMAP-Rule" id="MF_00921"/>
    </source>
</evidence>
<dbReference type="EC" id="2.7.4.27" evidence="5"/>
<comment type="catalytic activity">
    <reaction evidence="5">
        <text>N(tele)-phospho-L-histidyl/L-threonyl-[pyruvate, phosphate dikinase] + ADP = N(tele)-phospho-L-histidyl/O-phospho-L-threonyl-[pyruvate, phosphate dikinase] + AMP + H(+)</text>
        <dbReference type="Rhea" id="RHEA:43692"/>
        <dbReference type="Rhea" id="RHEA-COMP:10650"/>
        <dbReference type="Rhea" id="RHEA-COMP:10651"/>
        <dbReference type="ChEBI" id="CHEBI:15378"/>
        <dbReference type="ChEBI" id="CHEBI:30013"/>
        <dbReference type="ChEBI" id="CHEBI:61977"/>
        <dbReference type="ChEBI" id="CHEBI:83586"/>
        <dbReference type="ChEBI" id="CHEBI:456215"/>
        <dbReference type="ChEBI" id="CHEBI:456216"/>
        <dbReference type="EC" id="2.7.11.32"/>
    </reaction>
</comment>
<evidence type="ECO:0000313" key="7">
    <source>
        <dbReference type="Proteomes" id="UP000683139"/>
    </source>
</evidence>
<dbReference type="InterPro" id="IPR005177">
    <property type="entry name" value="Kinase-pyrophosphorylase"/>
</dbReference>
<dbReference type="InterPro" id="IPR026565">
    <property type="entry name" value="PPDK_reg"/>
</dbReference>
<dbReference type="GO" id="GO:0043531">
    <property type="term" value="F:ADP binding"/>
    <property type="evidence" value="ECO:0007669"/>
    <property type="project" value="UniProtKB-UniRule"/>
</dbReference>
<dbReference type="GO" id="GO:0005524">
    <property type="term" value="F:ATP binding"/>
    <property type="evidence" value="ECO:0007669"/>
    <property type="project" value="InterPro"/>
</dbReference>
<evidence type="ECO:0000256" key="3">
    <source>
        <dbReference type="ARBA" id="ARBA00022741"/>
    </source>
</evidence>
<dbReference type="EMBL" id="BOSE01000005">
    <property type="protein sequence ID" value="GIP17304.1"/>
    <property type="molecule type" value="Genomic_DNA"/>
</dbReference>
<dbReference type="NCBIfam" id="NF003742">
    <property type="entry name" value="PRK05339.1"/>
    <property type="match status" value="1"/>
</dbReference>
<keyword evidence="2 5" id="KW-0808">Transferase</keyword>
<comment type="function">
    <text evidence="5">Bifunctional serine/threonine kinase and phosphorylase involved in the regulation of the pyruvate, phosphate dikinase (PPDK) by catalyzing its phosphorylation/dephosphorylation.</text>
</comment>
<keyword evidence="3 5" id="KW-0547">Nucleotide-binding</keyword>
<dbReference type="PANTHER" id="PTHR31756">
    <property type="entry name" value="PYRUVATE, PHOSPHATE DIKINASE REGULATORY PROTEIN 1, CHLOROPLASTIC"/>
    <property type="match status" value="1"/>
</dbReference>
<comment type="caution">
    <text evidence="6">The sequence shown here is derived from an EMBL/GenBank/DDBJ whole genome shotgun (WGS) entry which is preliminary data.</text>
</comment>
<dbReference type="GO" id="GO:0016776">
    <property type="term" value="F:phosphotransferase activity, phosphate group as acceptor"/>
    <property type="evidence" value="ECO:0007669"/>
    <property type="project" value="UniProtKB-UniRule"/>
</dbReference>
<name>A0A920CZT3_9BACL</name>
<protein>
    <recommendedName>
        <fullName evidence="5">Putative pyruvate, phosphate dikinase regulatory protein</fullName>
        <shortName evidence="5">PPDK regulatory protein</shortName>
        <ecNumber evidence="5">2.7.11.32</ecNumber>
        <ecNumber evidence="5">2.7.4.27</ecNumber>
    </recommendedName>
</protein>
<organism evidence="6 7">
    <name type="scientific">Paenibacillus montaniterrae</name>
    <dbReference type="NCBI Taxonomy" id="429341"/>
    <lineage>
        <taxon>Bacteria</taxon>
        <taxon>Bacillati</taxon>
        <taxon>Bacillota</taxon>
        <taxon>Bacilli</taxon>
        <taxon>Bacillales</taxon>
        <taxon>Paenibacillaceae</taxon>
        <taxon>Paenibacillus</taxon>
    </lineage>
</organism>
<sequence length="274" mass="31319">MNIDIDNQHWIYVCSDAAGTTAETVAKATIRQFQMSEVQLKRFSQLQDEEEIRAIVHEAAAQQAFIMYTLVQPELREMMRLEAALHNVHAFDIMGPAMKGFVDTFHNTPQQLPKLPYTMDEDYYRRIEAIEYAVRNDDGKSLTELTQADIVLIGVSRTSKTPLSVYLAHKGYKTANIPIVPEVQPPEILLQLEPQRVIGLTMKADQLMRIREARLQGLGLLSGAKYAEQARVERELAYARQFMERIGCIIIDVTNRAIEETSEIIIDHIQQFQQ</sequence>
<evidence type="ECO:0000256" key="1">
    <source>
        <dbReference type="ARBA" id="ARBA00022527"/>
    </source>
</evidence>
<proteinExistence type="inferred from homology"/>
<dbReference type="PANTHER" id="PTHR31756:SF3">
    <property type="entry name" value="PYRUVATE, PHOSPHATE DIKINASE REGULATORY PROTEIN 1, CHLOROPLASTIC"/>
    <property type="match status" value="1"/>
</dbReference>
<gene>
    <name evidence="6" type="ORF">J40TS1_29460</name>
</gene>
<dbReference type="HAMAP" id="MF_00921">
    <property type="entry name" value="PDRP"/>
    <property type="match status" value="1"/>
</dbReference>
<keyword evidence="1 5" id="KW-0723">Serine/threonine-protein kinase</keyword>
<keyword evidence="7" id="KW-1185">Reference proteome</keyword>
<feature type="binding site" evidence="5">
    <location>
        <begin position="154"/>
        <end position="161"/>
    </location>
    <ligand>
        <name>ADP</name>
        <dbReference type="ChEBI" id="CHEBI:456216"/>
    </ligand>
</feature>
<evidence type="ECO:0000313" key="6">
    <source>
        <dbReference type="EMBL" id="GIP17304.1"/>
    </source>
</evidence>